<dbReference type="PROSITE" id="PS51435">
    <property type="entry name" value="AP_NUCLEASE_F1_4"/>
    <property type="match status" value="1"/>
</dbReference>
<dbReference type="STRING" id="1090615.SAMN04515671_3402"/>
<dbReference type="GO" id="GO:0006281">
    <property type="term" value="P:DNA repair"/>
    <property type="evidence" value="ECO:0007669"/>
    <property type="project" value="InterPro"/>
</dbReference>
<keyword evidence="3" id="KW-0378">Hydrolase</keyword>
<feature type="binding site" evidence="6">
    <location>
        <position position="45"/>
    </location>
    <ligand>
        <name>Mg(2+)</name>
        <dbReference type="ChEBI" id="CHEBI:18420"/>
        <label>1</label>
    </ligand>
</feature>
<feature type="binding site" evidence="6">
    <location>
        <position position="18"/>
    </location>
    <ligand>
        <name>Mg(2+)</name>
        <dbReference type="ChEBI" id="CHEBI:18420"/>
        <label>1</label>
    </ligand>
</feature>
<reference evidence="10 11" key="1">
    <citation type="submission" date="2016-10" db="EMBL/GenBank/DDBJ databases">
        <authorList>
            <person name="de Groot N.N."/>
        </authorList>
    </citation>
    <scope>NUCLEOTIDE SEQUENCE [LARGE SCALE GENOMIC DNA]</scope>
    <source>
        <strain evidence="11">P4-7,KCTC 19426,CECT 7604</strain>
    </source>
</reference>
<dbReference type="AlphaFoldDB" id="A0A1H0R535"/>
<evidence type="ECO:0000256" key="6">
    <source>
        <dbReference type="PIRSR" id="PIRSR604808-2"/>
    </source>
</evidence>
<feature type="binding site" evidence="6">
    <location>
        <position position="166"/>
    </location>
    <ligand>
        <name>Mg(2+)</name>
        <dbReference type="ChEBI" id="CHEBI:18420"/>
        <label>1</label>
    </ligand>
</feature>
<evidence type="ECO:0000256" key="5">
    <source>
        <dbReference type="PIRSR" id="PIRSR604808-1"/>
    </source>
</evidence>
<feature type="active site" description="Proton acceptor" evidence="5">
    <location>
        <position position="265"/>
    </location>
</feature>
<organism evidence="10 11">
    <name type="scientific">Nakamurella panacisegetis</name>
    <dbReference type="NCBI Taxonomy" id="1090615"/>
    <lineage>
        <taxon>Bacteria</taxon>
        <taxon>Bacillati</taxon>
        <taxon>Actinomycetota</taxon>
        <taxon>Actinomycetes</taxon>
        <taxon>Nakamurellales</taxon>
        <taxon>Nakamurellaceae</taxon>
        <taxon>Nakamurella</taxon>
    </lineage>
</organism>
<feature type="compositionally biased region" description="Basic and acidic residues" evidence="8">
    <location>
        <begin position="253"/>
        <end position="263"/>
    </location>
</feature>
<dbReference type="PANTHER" id="PTHR43250:SF2">
    <property type="entry name" value="EXODEOXYRIBONUCLEASE III"/>
    <property type="match status" value="1"/>
</dbReference>
<dbReference type="CDD" id="cd09086">
    <property type="entry name" value="ExoIII-like_AP-endo"/>
    <property type="match status" value="1"/>
</dbReference>
<evidence type="ECO:0000256" key="3">
    <source>
        <dbReference type="ARBA" id="ARBA00022801"/>
    </source>
</evidence>
<dbReference type="Pfam" id="PF03372">
    <property type="entry name" value="Exo_endo_phos"/>
    <property type="match status" value="1"/>
</dbReference>
<feature type="binding site" evidence="6">
    <location>
        <position position="164"/>
    </location>
    <ligand>
        <name>Mg(2+)</name>
        <dbReference type="ChEBI" id="CHEBI:18420"/>
        <label>1</label>
    </ligand>
</feature>
<evidence type="ECO:0000313" key="11">
    <source>
        <dbReference type="Proteomes" id="UP000198741"/>
    </source>
</evidence>
<evidence type="ECO:0000256" key="1">
    <source>
        <dbReference type="ARBA" id="ARBA00007092"/>
    </source>
</evidence>
<dbReference type="PANTHER" id="PTHR43250">
    <property type="entry name" value="EXODEOXYRIBONUCLEASE III"/>
    <property type="match status" value="1"/>
</dbReference>
<dbReference type="SUPFAM" id="SSF56219">
    <property type="entry name" value="DNase I-like"/>
    <property type="match status" value="1"/>
</dbReference>
<evidence type="ECO:0000259" key="9">
    <source>
        <dbReference type="Pfam" id="PF03372"/>
    </source>
</evidence>
<feature type="active site" evidence="5">
    <location>
        <position position="121"/>
    </location>
</feature>
<dbReference type="NCBIfam" id="TIGR00633">
    <property type="entry name" value="xth"/>
    <property type="match status" value="1"/>
</dbReference>
<comment type="similarity">
    <text evidence="1">Belongs to the DNA repair enzymes AP/ExoA family.</text>
</comment>
<dbReference type="InterPro" id="IPR005135">
    <property type="entry name" value="Endo/exonuclease/phosphatase"/>
</dbReference>
<keyword evidence="2 6" id="KW-0479">Metal-binding</keyword>
<evidence type="ECO:0000256" key="2">
    <source>
        <dbReference type="ARBA" id="ARBA00022723"/>
    </source>
</evidence>
<feature type="region of interest" description="Disordered" evidence="8">
    <location>
        <begin position="253"/>
        <end position="276"/>
    </location>
</feature>
<dbReference type="GO" id="GO:0046872">
    <property type="term" value="F:metal ion binding"/>
    <property type="evidence" value="ECO:0007669"/>
    <property type="project" value="UniProtKB-KW"/>
</dbReference>
<name>A0A1H0R535_9ACTN</name>
<keyword evidence="11" id="KW-1185">Reference proteome</keyword>
<dbReference type="Gene3D" id="3.60.10.10">
    <property type="entry name" value="Endonuclease/exonuclease/phosphatase"/>
    <property type="match status" value="1"/>
</dbReference>
<feature type="active site" description="Proton donor/acceptor" evidence="5">
    <location>
        <position position="164"/>
    </location>
</feature>
<feature type="site" description="Interaction with DNA substrate" evidence="7">
    <location>
        <position position="265"/>
    </location>
</feature>
<evidence type="ECO:0000256" key="7">
    <source>
        <dbReference type="PIRSR" id="PIRSR604808-3"/>
    </source>
</evidence>
<feature type="domain" description="Endonuclease/exonuclease/phosphatase" evidence="9">
    <location>
        <begin position="15"/>
        <end position="265"/>
    </location>
</feature>
<keyword evidence="6" id="KW-0464">Manganese</keyword>
<dbReference type="Proteomes" id="UP000198741">
    <property type="component" value="Chromosome I"/>
</dbReference>
<comment type="cofactor">
    <cofactor evidence="6">
        <name>Mg(2+)</name>
        <dbReference type="ChEBI" id="CHEBI:18420"/>
    </cofactor>
    <cofactor evidence="6">
        <name>Mn(2+)</name>
        <dbReference type="ChEBI" id="CHEBI:29035"/>
    </cofactor>
    <text evidence="6">Probably binds two magnesium or manganese ions per subunit.</text>
</comment>
<dbReference type="EMBL" id="LT629710">
    <property type="protein sequence ID" value="SDP24643.1"/>
    <property type="molecule type" value="Genomic_DNA"/>
</dbReference>
<accession>A0A1H0R535</accession>
<feature type="site" description="Transition state stabilizer" evidence="7">
    <location>
        <position position="166"/>
    </location>
</feature>
<dbReference type="InterPro" id="IPR004808">
    <property type="entry name" value="AP_endonuc_1"/>
</dbReference>
<evidence type="ECO:0000313" key="10">
    <source>
        <dbReference type="EMBL" id="SDP24643.1"/>
    </source>
</evidence>
<evidence type="ECO:0000256" key="4">
    <source>
        <dbReference type="ARBA" id="ARBA00022842"/>
    </source>
</evidence>
<feature type="site" description="Important for catalytic activity" evidence="7">
    <location>
        <position position="235"/>
    </location>
</feature>
<feature type="binding site" evidence="6">
    <location>
        <position position="265"/>
    </location>
    <ligand>
        <name>Mg(2+)</name>
        <dbReference type="ChEBI" id="CHEBI:18420"/>
        <label>1</label>
    </ligand>
</feature>
<gene>
    <name evidence="10" type="ORF">SAMN04515671_3402</name>
</gene>
<dbReference type="GO" id="GO:0008311">
    <property type="term" value="F:double-stranded DNA 3'-5' DNA exonuclease activity"/>
    <property type="evidence" value="ECO:0007669"/>
    <property type="project" value="InterPro"/>
</dbReference>
<dbReference type="InterPro" id="IPR036691">
    <property type="entry name" value="Endo/exonu/phosph_ase_sf"/>
</dbReference>
<keyword evidence="4 6" id="KW-0460">Magnesium</keyword>
<proteinExistence type="inferred from homology"/>
<feature type="binding site" evidence="6">
    <location>
        <position position="264"/>
    </location>
    <ligand>
        <name>Mg(2+)</name>
        <dbReference type="ChEBI" id="CHEBI:18420"/>
        <label>1</label>
    </ligand>
</feature>
<evidence type="ECO:0000256" key="8">
    <source>
        <dbReference type="SAM" id="MobiDB-lite"/>
    </source>
</evidence>
<dbReference type="NCBIfam" id="TIGR00195">
    <property type="entry name" value="exoDNase_III"/>
    <property type="match status" value="1"/>
</dbReference>
<dbReference type="InterPro" id="IPR037493">
    <property type="entry name" value="ExoIII-like"/>
</dbReference>
<sequence>MSATPPPGSPPLRFATWNINSIRARQDRLLAFLARSDVDVLAIQETKIPNEKFPTAPIADLGFEVAHHGVSQWNGVALISRVGIENIRIGFPGMPTFGQPPLTEARAIGATCGGIDIWSLYVPNGRSLGDPHYDYKLEWLAALAWFVAAELTADPAKQLALCGDFNIAPTDEDVWDMAAFEGDTHVSEPERTAFANLLGSGLQDVVRPHQPGPGVYTYWDYQRLRFPRREGMRIDFALASAALAGRVTAARIDREERKGKGASDHAPVIVDVGEQP</sequence>
<protein>
    <submittedName>
        <fullName evidence="10">Exodeoxyribonuclease III</fullName>
    </submittedName>
</protein>